<feature type="signal peptide" evidence="2">
    <location>
        <begin position="1"/>
        <end position="22"/>
    </location>
</feature>
<sequence length="140" mass="14032">MSRTRMLSLAAVLIAGSAPIAATPTLAQDAAETAVILSGSAQTGSAQRSLGRTISGGIGNAANAVGSTARASRSRNAAQRNSRASSPRVGGSIPAGVDPLANTDAATYTLDNGATIRVSGRFNPSASSHCQRNCPARPRD</sequence>
<feature type="compositionally biased region" description="Polar residues" evidence="1">
    <location>
        <begin position="39"/>
        <end position="52"/>
    </location>
</feature>
<name>A0A7G6VSP9_9SPHN</name>
<dbReference type="EMBL" id="CP060052">
    <property type="protein sequence ID" value="QNE04764.1"/>
    <property type="molecule type" value="Genomic_DNA"/>
</dbReference>
<evidence type="ECO:0000313" key="3">
    <source>
        <dbReference type="EMBL" id="QNE04764.1"/>
    </source>
</evidence>
<proteinExistence type="predicted"/>
<evidence type="ECO:0000256" key="2">
    <source>
        <dbReference type="SAM" id="SignalP"/>
    </source>
</evidence>
<reference evidence="3 4" key="1">
    <citation type="submission" date="2020-08" db="EMBL/GenBank/DDBJ databases">
        <authorList>
            <person name="Liu G."/>
            <person name="Sun C."/>
        </authorList>
    </citation>
    <scope>NUCLEOTIDE SEQUENCE [LARGE SCALE GENOMIC DNA]</scope>
    <source>
        <strain evidence="3 4">OT19</strain>
    </source>
</reference>
<evidence type="ECO:0000313" key="4">
    <source>
        <dbReference type="Proteomes" id="UP000515297"/>
    </source>
</evidence>
<keyword evidence="2" id="KW-0732">Signal</keyword>
<feature type="region of interest" description="Disordered" evidence="1">
    <location>
        <begin position="39"/>
        <end position="100"/>
    </location>
</feature>
<dbReference type="RefSeq" id="WP_185884010.1">
    <property type="nucleotide sequence ID" value="NZ_CP060052.1"/>
</dbReference>
<evidence type="ECO:0000256" key="1">
    <source>
        <dbReference type="SAM" id="MobiDB-lite"/>
    </source>
</evidence>
<accession>A0A7G6VSP9</accession>
<organism evidence="3 4">
    <name type="scientific">Croceicoccus marinus</name>
    <dbReference type="NCBI Taxonomy" id="450378"/>
    <lineage>
        <taxon>Bacteria</taxon>
        <taxon>Pseudomonadati</taxon>
        <taxon>Pseudomonadota</taxon>
        <taxon>Alphaproteobacteria</taxon>
        <taxon>Sphingomonadales</taxon>
        <taxon>Erythrobacteraceae</taxon>
        <taxon>Croceicoccus</taxon>
    </lineage>
</organism>
<feature type="compositionally biased region" description="Low complexity" evidence="1">
    <location>
        <begin position="69"/>
        <end position="86"/>
    </location>
</feature>
<gene>
    <name evidence="3" type="ORF">H4O24_12580</name>
</gene>
<dbReference type="Proteomes" id="UP000515297">
    <property type="component" value="Chromosome"/>
</dbReference>
<protein>
    <submittedName>
        <fullName evidence="3">Uncharacterized protein</fullName>
    </submittedName>
</protein>
<dbReference type="AlphaFoldDB" id="A0A7G6VSP9"/>
<feature type="chain" id="PRO_5028809405" evidence="2">
    <location>
        <begin position="23"/>
        <end position="140"/>
    </location>
</feature>